<reference evidence="2 3" key="1">
    <citation type="submission" date="2020-08" db="EMBL/GenBank/DDBJ databases">
        <title>Sequencing the genomes of 1000 actinobacteria strains.</title>
        <authorList>
            <person name="Klenk H.-P."/>
        </authorList>
    </citation>
    <scope>NUCLEOTIDE SEQUENCE [LARGE SCALE GENOMIC DNA]</scope>
    <source>
        <strain evidence="2 3">DSM 17945</strain>
    </source>
</reference>
<sequence length="80" mass="8667">MNTRTNYTDAELRRFMALARGGRDSHPDRLAAMSRHPTGSALNTGTRILSGPRAIPRDLPPLMDADGAPADHLPTLTSED</sequence>
<protein>
    <submittedName>
        <fullName evidence="2">Uncharacterized protein</fullName>
    </submittedName>
</protein>
<accession>A0A4Y8ZM34</accession>
<feature type="region of interest" description="Disordered" evidence="1">
    <location>
        <begin position="34"/>
        <end position="80"/>
    </location>
</feature>
<keyword evidence="3" id="KW-1185">Reference proteome</keyword>
<proteinExistence type="predicted"/>
<dbReference type="RefSeq" id="WP_184172375.1">
    <property type="nucleotide sequence ID" value="NZ_BAABAG010000013.1"/>
</dbReference>
<dbReference type="Proteomes" id="UP000567246">
    <property type="component" value="Unassembled WGS sequence"/>
</dbReference>
<evidence type="ECO:0000313" key="2">
    <source>
        <dbReference type="EMBL" id="MBB5849020.1"/>
    </source>
</evidence>
<evidence type="ECO:0000256" key="1">
    <source>
        <dbReference type="SAM" id="MobiDB-lite"/>
    </source>
</evidence>
<name>A0A4Y8ZM34_9MICC</name>
<dbReference type="EMBL" id="JACHMW010000001">
    <property type="protein sequence ID" value="MBB5849020.1"/>
    <property type="molecule type" value="Genomic_DNA"/>
</dbReference>
<organism evidence="2 3">
    <name type="scientific">Micrococcus endophyticus</name>
    <dbReference type="NCBI Taxonomy" id="455343"/>
    <lineage>
        <taxon>Bacteria</taxon>
        <taxon>Bacillati</taxon>
        <taxon>Actinomycetota</taxon>
        <taxon>Actinomycetes</taxon>
        <taxon>Micrococcales</taxon>
        <taxon>Micrococcaceae</taxon>
        <taxon>Micrococcus</taxon>
    </lineage>
</organism>
<comment type="caution">
    <text evidence="2">The sequence shown here is derived from an EMBL/GenBank/DDBJ whole genome shotgun (WGS) entry which is preliminary data.</text>
</comment>
<evidence type="ECO:0000313" key="3">
    <source>
        <dbReference type="Proteomes" id="UP000567246"/>
    </source>
</evidence>
<dbReference type="AlphaFoldDB" id="A0A4Y8ZM34"/>
<gene>
    <name evidence="2" type="ORF">HDA33_001584</name>
</gene>